<evidence type="ECO:0000313" key="3">
    <source>
        <dbReference type="Proteomes" id="UP000054976"/>
    </source>
</evidence>
<dbReference type="RefSeq" id="WP_059177136.1">
    <property type="nucleotide sequence ID" value="NZ_BCNO01000003.1"/>
</dbReference>
<dbReference type="AlphaFoldDB" id="A0A0U9HRP9"/>
<reference evidence="3" key="1">
    <citation type="submission" date="2016-01" db="EMBL/GenBank/DDBJ databases">
        <title>Draft genome sequence of Thermodesulfovibrio aggregans strain TGE-P1.</title>
        <authorList>
            <person name="Sekiguchi Y."/>
            <person name="Ohashi A."/>
            <person name="Matsuura N."/>
            <person name="Tourlousse M.D."/>
        </authorList>
    </citation>
    <scope>NUCLEOTIDE SEQUENCE [LARGE SCALE GENOMIC DNA]</scope>
    <source>
        <strain evidence="3">TGE-P1</strain>
    </source>
</reference>
<keyword evidence="3" id="KW-1185">Reference proteome</keyword>
<accession>A0A0U9HRP9</accession>
<gene>
    <name evidence="2" type="ORF">TAGGR_3185</name>
</gene>
<dbReference type="OrthoDB" id="9798476at2"/>
<organism evidence="2 3">
    <name type="scientific">Thermodesulfovibrio aggregans</name>
    <dbReference type="NCBI Taxonomy" id="86166"/>
    <lineage>
        <taxon>Bacteria</taxon>
        <taxon>Pseudomonadati</taxon>
        <taxon>Nitrospirota</taxon>
        <taxon>Thermodesulfovibrionia</taxon>
        <taxon>Thermodesulfovibrionales</taxon>
        <taxon>Thermodesulfovibrionaceae</taxon>
        <taxon>Thermodesulfovibrio</taxon>
    </lineage>
</organism>
<sequence>MDIFEKIAEERIREAIEQGLFDDLPNKGKPLKIEDYSWVPEDLRLAYKILKNAGCIPPEMEIRKEIIDLKELLKTIDDDEERIKKIRELNFKLLKFNIGRKRPFYPEDFPEYEEKIIKKFIE</sequence>
<dbReference type="STRING" id="86166.TAGGR_3185"/>
<name>A0A0U9HRP9_9BACT</name>
<evidence type="ECO:0000259" key="1">
    <source>
        <dbReference type="Pfam" id="PF09350"/>
    </source>
</evidence>
<protein>
    <recommendedName>
        <fullName evidence="1">DnaJ homologue subfamily C member 28 conserved domain-containing protein</fullName>
    </recommendedName>
</protein>
<dbReference type="InterPro" id="IPR018961">
    <property type="entry name" value="DnaJ_homolog_subfam-C_membr-28"/>
</dbReference>
<dbReference type="PANTHER" id="PTHR39158:SF1">
    <property type="entry name" value="DNAJ HOMOLOG SUBFAMILY C MEMBER 28"/>
    <property type="match status" value="1"/>
</dbReference>
<evidence type="ECO:0000313" key="2">
    <source>
        <dbReference type="EMBL" id="GAQ95710.1"/>
    </source>
</evidence>
<feature type="domain" description="DnaJ homologue subfamily C member 28 conserved" evidence="1">
    <location>
        <begin position="7"/>
        <end position="73"/>
    </location>
</feature>
<dbReference type="EMBL" id="BCNO01000003">
    <property type="protein sequence ID" value="GAQ95710.1"/>
    <property type="molecule type" value="Genomic_DNA"/>
</dbReference>
<dbReference type="Pfam" id="PF09350">
    <property type="entry name" value="DJC28_CD"/>
    <property type="match status" value="1"/>
</dbReference>
<comment type="caution">
    <text evidence="2">The sequence shown here is derived from an EMBL/GenBank/DDBJ whole genome shotgun (WGS) entry which is preliminary data.</text>
</comment>
<dbReference type="Proteomes" id="UP000054976">
    <property type="component" value="Unassembled WGS sequence"/>
</dbReference>
<dbReference type="InterPro" id="IPR052573">
    <property type="entry name" value="DnaJ_C_subfamily_28"/>
</dbReference>
<dbReference type="PANTHER" id="PTHR39158">
    <property type="entry name" value="OS08G0560600 PROTEIN"/>
    <property type="match status" value="1"/>
</dbReference>
<proteinExistence type="predicted"/>